<dbReference type="EMBL" id="GDHF01008432">
    <property type="protein sequence ID" value="JAI43882.1"/>
    <property type="molecule type" value="Transcribed_RNA"/>
</dbReference>
<dbReference type="AlphaFoldDB" id="A0A0K8VYE6"/>
<organism evidence="1">
    <name type="scientific">Bactrocera latifrons</name>
    <name type="common">Malaysian fruit fly</name>
    <name type="synonym">Chaetodacus latifrons</name>
    <dbReference type="NCBI Taxonomy" id="174628"/>
    <lineage>
        <taxon>Eukaryota</taxon>
        <taxon>Metazoa</taxon>
        <taxon>Ecdysozoa</taxon>
        <taxon>Arthropoda</taxon>
        <taxon>Hexapoda</taxon>
        <taxon>Insecta</taxon>
        <taxon>Pterygota</taxon>
        <taxon>Neoptera</taxon>
        <taxon>Endopterygota</taxon>
        <taxon>Diptera</taxon>
        <taxon>Brachycera</taxon>
        <taxon>Muscomorpha</taxon>
        <taxon>Tephritoidea</taxon>
        <taxon>Tephritidae</taxon>
        <taxon>Bactrocera</taxon>
        <taxon>Bactrocera</taxon>
    </lineage>
</organism>
<proteinExistence type="predicted"/>
<sequence>MCIFISLLFQNIIKETVLKENKRKADDNDVLLQNATKRFATKSTTTTITHSWAVKLDRMDPQQRILCEKFVCETFCLKTDGNTAPKFSANLCTMQAKYLAAAVQHLLTNAIISLSDSETS</sequence>
<accession>A0A0K8VYE6</accession>
<name>A0A0K8VYE6_BACLA</name>
<reference evidence="1" key="1">
    <citation type="submission" date="2015-06" db="EMBL/GenBank/DDBJ databases">
        <authorList>
            <person name="Hoefler B.C."/>
            <person name="Straight P.D."/>
        </authorList>
    </citation>
    <scope>NUCLEOTIDE SEQUENCE</scope>
</reference>
<evidence type="ECO:0000313" key="1">
    <source>
        <dbReference type="EMBL" id="JAI43882.1"/>
    </source>
</evidence>
<protein>
    <submittedName>
        <fullName evidence="1">Uncharacterized protein</fullName>
    </submittedName>
</protein>
<gene>
    <name evidence="1" type="ORF">c0_g1_i1</name>
</gene>